<keyword evidence="1" id="KW-0472">Membrane</keyword>
<protein>
    <submittedName>
        <fullName evidence="2">Uncharacterized protein</fullName>
    </submittedName>
</protein>
<dbReference type="Proteomes" id="UP000680206">
    <property type="component" value="Unassembled WGS sequence"/>
</dbReference>
<name>A0ABS3RXZ6_9ACTN</name>
<sequence>MKMIARYPVMLMTAATAKDYVFVLLVLSIFVVLVGVLLPAVWSAKPSRRRDARAVLEVVLQWSLDLLAPGGRRGRR</sequence>
<dbReference type="EMBL" id="JAGEPF010000016">
    <property type="protein sequence ID" value="MBO2461168.1"/>
    <property type="molecule type" value="Genomic_DNA"/>
</dbReference>
<comment type="caution">
    <text evidence="2">The sequence shown here is derived from an EMBL/GenBank/DDBJ whole genome shotgun (WGS) entry which is preliminary data.</text>
</comment>
<proteinExistence type="predicted"/>
<keyword evidence="1" id="KW-0812">Transmembrane</keyword>
<organism evidence="2 3">
    <name type="scientific">Actinomadura violacea</name>
    <dbReference type="NCBI Taxonomy" id="2819934"/>
    <lineage>
        <taxon>Bacteria</taxon>
        <taxon>Bacillati</taxon>
        <taxon>Actinomycetota</taxon>
        <taxon>Actinomycetes</taxon>
        <taxon>Streptosporangiales</taxon>
        <taxon>Thermomonosporaceae</taxon>
        <taxon>Actinomadura</taxon>
    </lineage>
</organism>
<feature type="transmembrane region" description="Helical" evidence="1">
    <location>
        <begin position="20"/>
        <end position="42"/>
    </location>
</feature>
<keyword evidence="1" id="KW-1133">Transmembrane helix</keyword>
<evidence type="ECO:0000313" key="2">
    <source>
        <dbReference type="EMBL" id="MBO2461168.1"/>
    </source>
</evidence>
<evidence type="ECO:0000313" key="3">
    <source>
        <dbReference type="Proteomes" id="UP000680206"/>
    </source>
</evidence>
<keyword evidence="3" id="KW-1185">Reference proteome</keyword>
<evidence type="ECO:0000256" key="1">
    <source>
        <dbReference type="SAM" id="Phobius"/>
    </source>
</evidence>
<reference evidence="2 3" key="1">
    <citation type="submission" date="2021-03" db="EMBL/GenBank/DDBJ databases">
        <title>Actinomadura violae sp. nov., isolated from lichen in Thailand.</title>
        <authorList>
            <person name="Kanchanasin P."/>
            <person name="Saeng-In P."/>
            <person name="Phongsopitanun W."/>
            <person name="Yuki M."/>
            <person name="Kudo T."/>
            <person name="Ohkuma M."/>
            <person name="Tanasupawat S."/>
        </authorList>
    </citation>
    <scope>NUCLEOTIDE SEQUENCE [LARGE SCALE GENOMIC DNA]</scope>
    <source>
        <strain evidence="2 3">LCR2-06</strain>
    </source>
</reference>
<dbReference type="RefSeq" id="WP_208244529.1">
    <property type="nucleotide sequence ID" value="NZ_JAGEPF010000016.1"/>
</dbReference>
<accession>A0ABS3RXZ6</accession>
<gene>
    <name evidence="2" type="ORF">J4709_26645</name>
</gene>